<organism evidence="2 3">
    <name type="scientific">Psilocybe cyanescens</name>
    <dbReference type="NCBI Taxonomy" id="93625"/>
    <lineage>
        <taxon>Eukaryota</taxon>
        <taxon>Fungi</taxon>
        <taxon>Dikarya</taxon>
        <taxon>Basidiomycota</taxon>
        <taxon>Agaricomycotina</taxon>
        <taxon>Agaricomycetes</taxon>
        <taxon>Agaricomycetidae</taxon>
        <taxon>Agaricales</taxon>
        <taxon>Agaricineae</taxon>
        <taxon>Strophariaceae</taxon>
        <taxon>Psilocybe</taxon>
    </lineage>
</organism>
<sequence length="157" mass="17511">MSTGASHLRQSISQSTSPSEPIVTSDVSLGSNRSVSCELNLQAGEYVILPKIEAEDRFFARKRKRMLNELSTAYKKVLPQNDQTDDNIREEGLFNLACLSELDTELSKADSDIPPIIRQPSLISSYALESEDFCEEEDSDEENEKDKNTGGKPESYT</sequence>
<gene>
    <name evidence="2" type="ORF">CVT25_008424</name>
</gene>
<reference evidence="2 3" key="1">
    <citation type="journal article" date="2018" name="Evol. Lett.">
        <title>Horizontal gene cluster transfer increased hallucinogenic mushroom diversity.</title>
        <authorList>
            <person name="Reynolds H.T."/>
            <person name="Vijayakumar V."/>
            <person name="Gluck-Thaler E."/>
            <person name="Korotkin H.B."/>
            <person name="Matheny P.B."/>
            <person name="Slot J.C."/>
        </authorList>
    </citation>
    <scope>NUCLEOTIDE SEQUENCE [LARGE SCALE GENOMIC DNA]</scope>
    <source>
        <strain evidence="2 3">2631</strain>
    </source>
</reference>
<comment type="caution">
    <text evidence="2">The sequence shown here is derived from an EMBL/GenBank/DDBJ whole genome shotgun (WGS) entry which is preliminary data.</text>
</comment>
<keyword evidence="3" id="KW-1185">Reference proteome</keyword>
<dbReference type="Proteomes" id="UP000283269">
    <property type="component" value="Unassembled WGS sequence"/>
</dbReference>
<protein>
    <submittedName>
        <fullName evidence="2">Uncharacterized protein</fullName>
    </submittedName>
</protein>
<feature type="region of interest" description="Disordered" evidence="1">
    <location>
        <begin position="129"/>
        <end position="157"/>
    </location>
</feature>
<proteinExistence type="predicted"/>
<accession>A0A409WUY4</accession>
<evidence type="ECO:0000256" key="1">
    <source>
        <dbReference type="SAM" id="MobiDB-lite"/>
    </source>
</evidence>
<name>A0A409WUY4_PSICY</name>
<dbReference type="InParanoid" id="A0A409WUY4"/>
<evidence type="ECO:0000313" key="3">
    <source>
        <dbReference type="Proteomes" id="UP000283269"/>
    </source>
</evidence>
<feature type="compositionally biased region" description="Polar residues" evidence="1">
    <location>
        <begin position="1"/>
        <end position="19"/>
    </location>
</feature>
<dbReference type="AlphaFoldDB" id="A0A409WUY4"/>
<evidence type="ECO:0000313" key="2">
    <source>
        <dbReference type="EMBL" id="PPQ82276.1"/>
    </source>
</evidence>
<dbReference type="EMBL" id="NHYD01003154">
    <property type="protein sequence ID" value="PPQ82276.1"/>
    <property type="molecule type" value="Genomic_DNA"/>
</dbReference>
<feature type="region of interest" description="Disordered" evidence="1">
    <location>
        <begin position="1"/>
        <end position="31"/>
    </location>
</feature>
<feature type="compositionally biased region" description="Acidic residues" evidence="1">
    <location>
        <begin position="129"/>
        <end position="143"/>
    </location>
</feature>